<dbReference type="InterPro" id="IPR004045">
    <property type="entry name" value="Glutathione_S-Trfase_N"/>
</dbReference>
<keyword evidence="5" id="KW-1185">Reference proteome</keyword>
<dbReference type="SUPFAM" id="SSF47616">
    <property type="entry name" value="GST C-terminal domain-like"/>
    <property type="match status" value="1"/>
</dbReference>
<organism evidence="4 5">
    <name type="scientific">Azospirillum doebereinerae</name>
    <dbReference type="NCBI Taxonomy" id="92933"/>
    <lineage>
        <taxon>Bacteria</taxon>
        <taxon>Pseudomonadati</taxon>
        <taxon>Pseudomonadota</taxon>
        <taxon>Alphaproteobacteria</taxon>
        <taxon>Rhodospirillales</taxon>
        <taxon>Azospirillaceae</taxon>
        <taxon>Azospirillum</taxon>
    </lineage>
</organism>
<sequence length="207" mass="22960">MTAAFTLYGNVNSQPAARIALFFRLAGLPFSYRHVDLPTQQQKTPGYLAINRFGRVPTLVHEGRSLSESSVILTYLAEQTGQFGGRDAGEKLRLAEWLSWLADVLLPVQRCRALRKFKGDPNALPWVEASAANGLALFDQHLAGHDFIEGGRVTIADIFAFPWIDLLEESGVDAAKYPNIQAWAARIRAQPGFKPQYDLMPTQDAEC</sequence>
<dbReference type="InterPro" id="IPR040079">
    <property type="entry name" value="Glutathione_S-Trfase"/>
</dbReference>
<proteinExistence type="inferred from homology"/>
<protein>
    <submittedName>
        <fullName evidence="4">Glutathione S-transferase family protein</fullName>
    </submittedName>
</protein>
<accession>A0A3S0V3S1</accession>
<reference evidence="4 5" key="1">
    <citation type="submission" date="2018-12" db="EMBL/GenBank/DDBJ databases">
        <authorList>
            <person name="Yang Y."/>
        </authorList>
    </citation>
    <scope>NUCLEOTIDE SEQUENCE [LARGE SCALE GENOMIC DNA]</scope>
    <source>
        <strain evidence="4 5">GSF71</strain>
    </source>
</reference>
<dbReference type="InterPro" id="IPR036282">
    <property type="entry name" value="Glutathione-S-Trfase_C_sf"/>
</dbReference>
<comment type="caution">
    <text evidence="4">The sequence shown here is derived from an EMBL/GenBank/DDBJ whole genome shotgun (WGS) entry which is preliminary data.</text>
</comment>
<evidence type="ECO:0000259" key="3">
    <source>
        <dbReference type="PROSITE" id="PS50405"/>
    </source>
</evidence>
<dbReference type="OrthoDB" id="9810080at2"/>
<comment type="similarity">
    <text evidence="1">Belongs to the GST superfamily.</text>
</comment>
<name>A0A3S0V3S1_9PROT</name>
<dbReference type="PROSITE" id="PS50404">
    <property type="entry name" value="GST_NTER"/>
    <property type="match status" value="1"/>
</dbReference>
<evidence type="ECO:0000256" key="1">
    <source>
        <dbReference type="RuleBase" id="RU003494"/>
    </source>
</evidence>
<dbReference type="SFLD" id="SFLDS00019">
    <property type="entry name" value="Glutathione_Transferase_(cytos"/>
    <property type="match status" value="1"/>
</dbReference>
<dbReference type="AlphaFoldDB" id="A0A3S0V3S1"/>
<dbReference type="Pfam" id="PF00043">
    <property type="entry name" value="GST_C"/>
    <property type="match status" value="1"/>
</dbReference>
<dbReference type="Gene3D" id="1.20.1050.10">
    <property type="match status" value="1"/>
</dbReference>
<dbReference type="InterPro" id="IPR004046">
    <property type="entry name" value="GST_C"/>
</dbReference>
<gene>
    <name evidence="4" type="ORF">EJ913_26450</name>
</gene>
<evidence type="ECO:0000259" key="2">
    <source>
        <dbReference type="PROSITE" id="PS50404"/>
    </source>
</evidence>
<evidence type="ECO:0000313" key="4">
    <source>
        <dbReference type="EMBL" id="RUQ64543.1"/>
    </source>
</evidence>
<dbReference type="InterPro" id="IPR010987">
    <property type="entry name" value="Glutathione-S-Trfase_C-like"/>
</dbReference>
<dbReference type="EMBL" id="RZIJ01000029">
    <property type="protein sequence ID" value="RUQ64543.1"/>
    <property type="molecule type" value="Genomic_DNA"/>
</dbReference>
<dbReference type="SFLD" id="SFLDG00358">
    <property type="entry name" value="Main_(cytGST)"/>
    <property type="match status" value="1"/>
</dbReference>
<dbReference type="RefSeq" id="WP_127003593.1">
    <property type="nucleotide sequence ID" value="NZ_JBNPXW010000011.1"/>
</dbReference>
<dbReference type="Gene3D" id="3.40.30.10">
    <property type="entry name" value="Glutaredoxin"/>
    <property type="match status" value="1"/>
</dbReference>
<dbReference type="PANTHER" id="PTHR44051:SF2">
    <property type="entry name" value="HYPOTHETICAL GLUTATHIONE S-TRANSFERASE LIKE PROTEIN"/>
    <property type="match status" value="1"/>
</dbReference>
<dbReference type="InterPro" id="IPR036249">
    <property type="entry name" value="Thioredoxin-like_sf"/>
</dbReference>
<keyword evidence="4" id="KW-0808">Transferase</keyword>
<dbReference type="Proteomes" id="UP000280346">
    <property type="component" value="Unassembled WGS sequence"/>
</dbReference>
<dbReference type="PROSITE" id="PS50405">
    <property type="entry name" value="GST_CTER"/>
    <property type="match status" value="1"/>
</dbReference>
<dbReference type="SUPFAM" id="SSF52833">
    <property type="entry name" value="Thioredoxin-like"/>
    <property type="match status" value="1"/>
</dbReference>
<dbReference type="GO" id="GO:0016740">
    <property type="term" value="F:transferase activity"/>
    <property type="evidence" value="ECO:0007669"/>
    <property type="project" value="UniProtKB-KW"/>
</dbReference>
<feature type="domain" description="GST C-terminal" evidence="3">
    <location>
        <begin position="87"/>
        <end position="204"/>
    </location>
</feature>
<evidence type="ECO:0000313" key="5">
    <source>
        <dbReference type="Proteomes" id="UP000280346"/>
    </source>
</evidence>
<feature type="domain" description="GST N-terminal" evidence="2">
    <location>
        <begin position="3"/>
        <end position="84"/>
    </location>
</feature>
<dbReference type="Pfam" id="PF02798">
    <property type="entry name" value="GST_N"/>
    <property type="match status" value="1"/>
</dbReference>
<dbReference type="PANTHER" id="PTHR44051">
    <property type="entry name" value="GLUTATHIONE S-TRANSFERASE-RELATED"/>
    <property type="match status" value="1"/>
</dbReference>